<evidence type="ECO:0000313" key="1">
    <source>
        <dbReference type="EMBL" id="CDM65397.1"/>
    </source>
</evidence>
<protein>
    <submittedName>
        <fullName evidence="1">Uncharacterized protein</fullName>
    </submittedName>
</protein>
<dbReference type="STRING" id="454194.PYK22_01396"/>
<name>A0A0B6WXD2_9BACT</name>
<gene>
    <name evidence="1" type="ORF">PYK22_01396</name>
</gene>
<reference evidence="1 2" key="1">
    <citation type="submission" date="2013-12" db="EMBL/GenBank/DDBJ databases">
        <authorList>
            <person name="Stott M."/>
        </authorList>
    </citation>
    <scope>NUCLEOTIDE SEQUENCE [LARGE SCALE GENOMIC DNA]</scope>
    <source>
        <strain evidence="1 2">K22</strain>
    </source>
</reference>
<dbReference type="EMBL" id="CBXV010000004">
    <property type="protein sequence ID" value="CDM65397.1"/>
    <property type="molecule type" value="Genomic_DNA"/>
</dbReference>
<evidence type="ECO:0000313" key="2">
    <source>
        <dbReference type="Proteomes" id="UP000031518"/>
    </source>
</evidence>
<organism evidence="1 2">
    <name type="scientific">Pyrinomonas methylaliphatogenes</name>
    <dbReference type="NCBI Taxonomy" id="454194"/>
    <lineage>
        <taxon>Bacteria</taxon>
        <taxon>Pseudomonadati</taxon>
        <taxon>Acidobacteriota</taxon>
        <taxon>Blastocatellia</taxon>
        <taxon>Blastocatellales</taxon>
        <taxon>Pyrinomonadaceae</taxon>
        <taxon>Pyrinomonas</taxon>
    </lineage>
</organism>
<dbReference type="AlphaFoldDB" id="A0A0B6WXD2"/>
<reference evidence="1 2" key="2">
    <citation type="submission" date="2015-01" db="EMBL/GenBank/DDBJ databases">
        <title>Complete genome sequence of Pyrinomonas methylaliphatogenes type strain K22T.</title>
        <authorList>
            <person name="Lee K.C.Y."/>
            <person name="Power J.F."/>
            <person name="Dunfield P.F."/>
            <person name="Morgan X.C."/>
            <person name="Huttenhower C."/>
            <person name="Stott M.B."/>
        </authorList>
    </citation>
    <scope>NUCLEOTIDE SEQUENCE [LARGE SCALE GENOMIC DNA]</scope>
    <source>
        <strain evidence="1 2">K22</strain>
    </source>
</reference>
<dbReference type="Proteomes" id="UP000031518">
    <property type="component" value="Unassembled WGS sequence"/>
</dbReference>
<dbReference type="InterPro" id="IPR045920">
    <property type="entry name" value="DUF6339"/>
</dbReference>
<dbReference type="OrthoDB" id="7826312at2"/>
<sequence length="249" mass="29070">MRYVALKSEHALETLEALRQAEPVDESRVLEFRGSGEDIEKDIPKIVECLNKIKLRFPERLSRRDPKGGEFEAQACVEVHRRLPFDPQMLADYEWWMWLAVFRFRELVEWRHGGETGRAAPANFGIGNGSENLLYRMWLRADAGYDPTRSDPYELARRGDQDFWRSHVFRQGYGRCRSLVRALIRYQFPDNSPENPVLKTAEIRELAKRLRRLHPNVVFEYLDEESAYELIVKEAELAKRTLAGSVSGQ</sequence>
<accession>A0A0B6WXD2</accession>
<dbReference type="RefSeq" id="WP_041975399.1">
    <property type="nucleotide sequence ID" value="NZ_CBXV010000004.1"/>
</dbReference>
<keyword evidence="2" id="KW-1185">Reference proteome</keyword>
<dbReference type="Pfam" id="PF19866">
    <property type="entry name" value="DUF6339"/>
    <property type="match status" value="1"/>
</dbReference>
<proteinExistence type="predicted"/>